<protein>
    <submittedName>
        <fullName evidence="2">Uncharacterized protein</fullName>
    </submittedName>
</protein>
<feature type="compositionally biased region" description="Basic and acidic residues" evidence="1">
    <location>
        <begin position="56"/>
        <end position="68"/>
    </location>
</feature>
<dbReference type="AlphaFoldDB" id="A0AAN8F2Q2"/>
<evidence type="ECO:0000313" key="2">
    <source>
        <dbReference type="EMBL" id="KAK5972266.1"/>
    </source>
</evidence>
<evidence type="ECO:0000256" key="1">
    <source>
        <dbReference type="SAM" id="MobiDB-lite"/>
    </source>
</evidence>
<dbReference type="Proteomes" id="UP001331761">
    <property type="component" value="Unassembled WGS sequence"/>
</dbReference>
<feature type="compositionally biased region" description="Low complexity" evidence="1">
    <location>
        <begin position="70"/>
        <end position="82"/>
    </location>
</feature>
<feature type="compositionally biased region" description="Basic and acidic residues" evidence="1">
    <location>
        <begin position="84"/>
        <end position="93"/>
    </location>
</feature>
<sequence>MSWSSLSLLRNCASYIKKILEQTISRYIGTILTHYYSHFFISIFVVSLSHSCVKKRGSESVEQNERRQSPSKFHSSKSTSSTEQGEKQPHELTPKSTVDWEAPAKPSPSTAKSLNMRPAIGSGRSVTAQPVD</sequence>
<reference evidence="2 3" key="1">
    <citation type="submission" date="2019-10" db="EMBL/GenBank/DDBJ databases">
        <title>Assembly and Annotation for the nematode Trichostrongylus colubriformis.</title>
        <authorList>
            <person name="Martin J."/>
        </authorList>
    </citation>
    <scope>NUCLEOTIDE SEQUENCE [LARGE SCALE GENOMIC DNA]</scope>
    <source>
        <strain evidence="2">G859</strain>
        <tissue evidence="2">Whole worm</tissue>
    </source>
</reference>
<gene>
    <name evidence="2" type="ORF">GCK32_004232</name>
</gene>
<dbReference type="EMBL" id="WIXE01016825">
    <property type="protein sequence ID" value="KAK5972266.1"/>
    <property type="molecule type" value="Genomic_DNA"/>
</dbReference>
<comment type="caution">
    <text evidence="2">The sequence shown here is derived from an EMBL/GenBank/DDBJ whole genome shotgun (WGS) entry which is preliminary data.</text>
</comment>
<name>A0AAN8F2Q2_TRICO</name>
<evidence type="ECO:0000313" key="3">
    <source>
        <dbReference type="Proteomes" id="UP001331761"/>
    </source>
</evidence>
<keyword evidence="3" id="KW-1185">Reference proteome</keyword>
<feature type="region of interest" description="Disordered" evidence="1">
    <location>
        <begin position="56"/>
        <end position="132"/>
    </location>
</feature>
<organism evidence="2 3">
    <name type="scientific">Trichostrongylus colubriformis</name>
    <name type="common">Black scour worm</name>
    <dbReference type="NCBI Taxonomy" id="6319"/>
    <lineage>
        <taxon>Eukaryota</taxon>
        <taxon>Metazoa</taxon>
        <taxon>Ecdysozoa</taxon>
        <taxon>Nematoda</taxon>
        <taxon>Chromadorea</taxon>
        <taxon>Rhabditida</taxon>
        <taxon>Rhabditina</taxon>
        <taxon>Rhabditomorpha</taxon>
        <taxon>Strongyloidea</taxon>
        <taxon>Trichostrongylidae</taxon>
        <taxon>Trichostrongylus</taxon>
    </lineage>
</organism>
<proteinExistence type="predicted"/>
<accession>A0AAN8F2Q2</accession>
<feature type="non-terminal residue" evidence="2">
    <location>
        <position position="132"/>
    </location>
</feature>